<evidence type="ECO:0000256" key="2">
    <source>
        <dbReference type="SAM" id="Phobius"/>
    </source>
</evidence>
<keyword evidence="2" id="KW-0812">Transmembrane</keyword>
<proteinExistence type="predicted"/>
<evidence type="ECO:0000256" key="1">
    <source>
        <dbReference type="SAM" id="MobiDB-lite"/>
    </source>
</evidence>
<comment type="caution">
    <text evidence="3">The sequence shown here is derived from an EMBL/GenBank/DDBJ whole genome shotgun (WGS) entry which is preliminary data.</text>
</comment>
<dbReference type="Proteomes" id="UP001565368">
    <property type="component" value="Unassembled WGS sequence"/>
</dbReference>
<evidence type="ECO:0000313" key="3">
    <source>
        <dbReference type="EMBL" id="KAL1413494.1"/>
    </source>
</evidence>
<name>A0ABR3QFJ2_9TREE</name>
<dbReference type="EMBL" id="JBBXJM010000001">
    <property type="protein sequence ID" value="KAL1413494.1"/>
    <property type="molecule type" value="Genomic_DNA"/>
</dbReference>
<keyword evidence="2" id="KW-1133">Transmembrane helix</keyword>
<reference evidence="3 4" key="1">
    <citation type="submission" date="2023-08" db="EMBL/GenBank/DDBJ databases">
        <title>Annotated Genome Sequence of Vanrija albida AlHP1.</title>
        <authorList>
            <person name="Herzog R."/>
        </authorList>
    </citation>
    <scope>NUCLEOTIDE SEQUENCE [LARGE SCALE GENOMIC DNA]</scope>
    <source>
        <strain evidence="3 4">AlHP1</strain>
    </source>
</reference>
<gene>
    <name evidence="3" type="ORF">Q8F55_001268</name>
</gene>
<protein>
    <submittedName>
        <fullName evidence="3">Uncharacterized protein</fullName>
    </submittedName>
</protein>
<dbReference type="RefSeq" id="XP_069213438.1">
    <property type="nucleotide sequence ID" value="XM_069349894.1"/>
</dbReference>
<dbReference type="PANTHER" id="PTHR40466:SF1">
    <property type="entry name" value="FUNGAL PROTEIN"/>
    <property type="match status" value="1"/>
</dbReference>
<dbReference type="GeneID" id="95982311"/>
<evidence type="ECO:0000313" key="4">
    <source>
        <dbReference type="Proteomes" id="UP001565368"/>
    </source>
</evidence>
<feature type="compositionally biased region" description="Basic and acidic residues" evidence="1">
    <location>
        <begin position="118"/>
        <end position="132"/>
    </location>
</feature>
<feature type="region of interest" description="Disordered" evidence="1">
    <location>
        <begin position="1"/>
        <end position="33"/>
    </location>
</feature>
<feature type="region of interest" description="Disordered" evidence="1">
    <location>
        <begin position="107"/>
        <end position="132"/>
    </location>
</feature>
<dbReference type="InterPro" id="IPR039965">
    <property type="entry name" value="C3H7.08c"/>
</dbReference>
<dbReference type="PANTHER" id="PTHR40466">
    <property type="entry name" value="EXPRESSED PROTEIN"/>
    <property type="match status" value="1"/>
</dbReference>
<feature type="transmembrane region" description="Helical" evidence="2">
    <location>
        <begin position="41"/>
        <end position="61"/>
    </location>
</feature>
<keyword evidence="2" id="KW-0472">Membrane</keyword>
<keyword evidence="4" id="KW-1185">Reference proteome</keyword>
<sequence>MSTSNQPQHLPTDKSPYKLSARGNVAQASSQVNRMARRDPALYPLAFCIVGAFAITGYFGMTNLANPDPATRLHSKGMVKPWDDPSKHDTGGAVASFKYRYQTRDGHMEDGYPTMNQDVRKVKDDTPHKYHT</sequence>
<accession>A0ABR3QFJ2</accession>
<organism evidence="3 4">
    <name type="scientific">Vanrija albida</name>
    <dbReference type="NCBI Taxonomy" id="181172"/>
    <lineage>
        <taxon>Eukaryota</taxon>
        <taxon>Fungi</taxon>
        <taxon>Dikarya</taxon>
        <taxon>Basidiomycota</taxon>
        <taxon>Agaricomycotina</taxon>
        <taxon>Tremellomycetes</taxon>
        <taxon>Trichosporonales</taxon>
        <taxon>Trichosporonaceae</taxon>
        <taxon>Vanrija</taxon>
    </lineage>
</organism>